<dbReference type="Proteomes" id="UP001596391">
    <property type="component" value="Unassembled WGS sequence"/>
</dbReference>
<keyword evidence="2" id="KW-1185">Reference proteome</keyword>
<sequence length="110" mass="11923">MNPTLTVQENMLELRVVLADPNPSSYGAGGMLRPVNARRQVLNISFDKLGDALAAIPQDAWPYGRVVAIEEAHKVPANAMPAIRRSVEKTVDKLTDLGVVAYDPADGNIR</sequence>
<dbReference type="RefSeq" id="WP_390235702.1">
    <property type="nucleotide sequence ID" value="NZ_JBHSWI010000001.1"/>
</dbReference>
<organism evidence="1 2">
    <name type="scientific">Granulicella cerasi</name>
    <dbReference type="NCBI Taxonomy" id="741063"/>
    <lineage>
        <taxon>Bacteria</taxon>
        <taxon>Pseudomonadati</taxon>
        <taxon>Acidobacteriota</taxon>
        <taxon>Terriglobia</taxon>
        <taxon>Terriglobales</taxon>
        <taxon>Acidobacteriaceae</taxon>
        <taxon>Granulicella</taxon>
    </lineage>
</organism>
<comment type="caution">
    <text evidence="1">The sequence shown here is derived from an EMBL/GenBank/DDBJ whole genome shotgun (WGS) entry which is preliminary data.</text>
</comment>
<protein>
    <submittedName>
        <fullName evidence="1">Uncharacterized protein</fullName>
    </submittedName>
</protein>
<dbReference type="EMBL" id="JBHSWI010000001">
    <property type="protein sequence ID" value="MFC6646762.1"/>
    <property type="molecule type" value="Genomic_DNA"/>
</dbReference>
<gene>
    <name evidence="1" type="ORF">ACFQBQ_14445</name>
</gene>
<proteinExistence type="predicted"/>
<evidence type="ECO:0000313" key="1">
    <source>
        <dbReference type="EMBL" id="MFC6646762.1"/>
    </source>
</evidence>
<reference evidence="2" key="1">
    <citation type="journal article" date="2019" name="Int. J. Syst. Evol. Microbiol.">
        <title>The Global Catalogue of Microorganisms (GCM) 10K type strain sequencing project: providing services to taxonomists for standard genome sequencing and annotation.</title>
        <authorList>
            <consortium name="The Broad Institute Genomics Platform"/>
            <consortium name="The Broad Institute Genome Sequencing Center for Infectious Disease"/>
            <person name="Wu L."/>
            <person name="Ma J."/>
        </authorList>
    </citation>
    <scope>NUCLEOTIDE SEQUENCE [LARGE SCALE GENOMIC DNA]</scope>
    <source>
        <strain evidence="2">CGMCC 1.16026</strain>
    </source>
</reference>
<name>A0ABW1ZDK3_9BACT</name>
<evidence type="ECO:0000313" key="2">
    <source>
        <dbReference type="Proteomes" id="UP001596391"/>
    </source>
</evidence>
<accession>A0ABW1ZDK3</accession>